<dbReference type="EMBL" id="ABVL01000026">
    <property type="protein sequence ID" value="EDY16899.1"/>
    <property type="molecule type" value="Genomic_DNA"/>
</dbReference>
<keyword evidence="1" id="KW-0732">Signal</keyword>
<evidence type="ECO:0008006" key="4">
    <source>
        <dbReference type="Google" id="ProtNLM"/>
    </source>
</evidence>
<sequence>MKNTALFHSMAFLATVALVSLLLVGCASDGSLTPQGQKGVTTALQIAQIALSNYATIESAKSAGGKLTNAQVATLASNDLSGLAALAQANVGSTPAAANLAQGAANPSVGNAVVSALPNAPMTQGTVNTLYSAATQASAR</sequence>
<evidence type="ECO:0000313" key="3">
    <source>
        <dbReference type="Proteomes" id="UP000005824"/>
    </source>
</evidence>
<name>B4D9D8_9BACT</name>
<dbReference type="InParanoid" id="B4D9D8"/>
<feature type="chain" id="PRO_5002803320" description="Lipoprotein" evidence="1">
    <location>
        <begin position="30"/>
        <end position="140"/>
    </location>
</feature>
<gene>
    <name evidence="2" type="ORF">CfE428DRAFT_5528</name>
</gene>
<organism evidence="2 3">
    <name type="scientific">Chthoniobacter flavus Ellin428</name>
    <dbReference type="NCBI Taxonomy" id="497964"/>
    <lineage>
        <taxon>Bacteria</taxon>
        <taxon>Pseudomonadati</taxon>
        <taxon>Verrucomicrobiota</taxon>
        <taxon>Spartobacteria</taxon>
        <taxon>Chthoniobacterales</taxon>
        <taxon>Chthoniobacteraceae</taxon>
        <taxon>Chthoniobacter</taxon>
    </lineage>
</organism>
<dbReference type="RefSeq" id="WP_006982849.1">
    <property type="nucleotide sequence ID" value="NZ_ABVL01000026.1"/>
</dbReference>
<keyword evidence="3" id="KW-1185">Reference proteome</keyword>
<evidence type="ECO:0000256" key="1">
    <source>
        <dbReference type="SAM" id="SignalP"/>
    </source>
</evidence>
<comment type="caution">
    <text evidence="2">The sequence shown here is derived from an EMBL/GenBank/DDBJ whole genome shotgun (WGS) entry which is preliminary data.</text>
</comment>
<feature type="signal peptide" evidence="1">
    <location>
        <begin position="1"/>
        <end position="29"/>
    </location>
</feature>
<accession>B4D9D8</accession>
<dbReference type="AlphaFoldDB" id="B4D9D8"/>
<reference evidence="2 3" key="1">
    <citation type="journal article" date="2011" name="J. Bacteriol.">
        <title>Genome sequence of Chthoniobacter flavus Ellin428, an aerobic heterotrophic soil bacterium.</title>
        <authorList>
            <person name="Kant R."/>
            <person name="van Passel M.W."/>
            <person name="Palva A."/>
            <person name="Lucas S."/>
            <person name="Lapidus A."/>
            <person name="Glavina Del Rio T."/>
            <person name="Dalin E."/>
            <person name="Tice H."/>
            <person name="Bruce D."/>
            <person name="Goodwin L."/>
            <person name="Pitluck S."/>
            <person name="Larimer F.W."/>
            <person name="Land M.L."/>
            <person name="Hauser L."/>
            <person name="Sangwan P."/>
            <person name="de Vos W.M."/>
            <person name="Janssen P.H."/>
            <person name="Smidt H."/>
        </authorList>
    </citation>
    <scope>NUCLEOTIDE SEQUENCE [LARGE SCALE GENOMIC DNA]</scope>
    <source>
        <strain evidence="2 3">Ellin428</strain>
    </source>
</reference>
<evidence type="ECO:0000313" key="2">
    <source>
        <dbReference type="EMBL" id="EDY16899.1"/>
    </source>
</evidence>
<dbReference type="STRING" id="497964.CfE428DRAFT_5528"/>
<dbReference type="PROSITE" id="PS51257">
    <property type="entry name" value="PROKAR_LIPOPROTEIN"/>
    <property type="match status" value="1"/>
</dbReference>
<dbReference type="Proteomes" id="UP000005824">
    <property type="component" value="Unassembled WGS sequence"/>
</dbReference>
<protein>
    <recommendedName>
        <fullName evidence="4">Lipoprotein</fullName>
    </recommendedName>
</protein>
<proteinExistence type="predicted"/>